<evidence type="ECO:0000313" key="2">
    <source>
        <dbReference type="EnsemblPlants" id="MELO3C032873.2.1"/>
    </source>
</evidence>
<keyword evidence="1" id="KW-0812">Transmembrane</keyword>
<feature type="transmembrane region" description="Helical" evidence="1">
    <location>
        <begin position="31"/>
        <end position="51"/>
    </location>
</feature>
<evidence type="ECO:0000256" key="1">
    <source>
        <dbReference type="SAM" id="Phobius"/>
    </source>
</evidence>
<organism evidence="2">
    <name type="scientific">Cucumis melo</name>
    <name type="common">Muskmelon</name>
    <dbReference type="NCBI Taxonomy" id="3656"/>
    <lineage>
        <taxon>Eukaryota</taxon>
        <taxon>Viridiplantae</taxon>
        <taxon>Streptophyta</taxon>
        <taxon>Embryophyta</taxon>
        <taxon>Tracheophyta</taxon>
        <taxon>Spermatophyta</taxon>
        <taxon>Magnoliopsida</taxon>
        <taxon>eudicotyledons</taxon>
        <taxon>Gunneridae</taxon>
        <taxon>Pentapetalae</taxon>
        <taxon>rosids</taxon>
        <taxon>fabids</taxon>
        <taxon>Cucurbitales</taxon>
        <taxon>Cucurbitaceae</taxon>
        <taxon>Benincaseae</taxon>
        <taxon>Cucumis</taxon>
    </lineage>
</organism>
<proteinExistence type="predicted"/>
<accession>A0A9I9EF48</accession>
<reference evidence="2" key="1">
    <citation type="submission" date="2023-03" db="UniProtKB">
        <authorList>
            <consortium name="EnsemblPlants"/>
        </authorList>
    </citation>
    <scope>IDENTIFICATION</scope>
</reference>
<dbReference type="AlphaFoldDB" id="A0A9I9EF48"/>
<name>A0A9I9EF48_CUCME</name>
<dbReference type="EnsemblPlants" id="MELO3C032873.2.1">
    <property type="protein sequence ID" value="MELO3C032873.2.1"/>
    <property type="gene ID" value="MELO3C032873.2"/>
</dbReference>
<protein>
    <submittedName>
        <fullName evidence="2">Uncharacterized protein</fullName>
    </submittedName>
</protein>
<dbReference type="Gramene" id="MELO3C032873.2.1">
    <property type="protein sequence ID" value="MELO3C032873.2.1"/>
    <property type="gene ID" value="MELO3C032873.2"/>
</dbReference>
<keyword evidence="1" id="KW-0472">Membrane</keyword>
<sequence>MEGRGRKMKLNELSVGQPATTTRKIEASASFWFMSFSTVMFGLVSISTQLADASSSKHLIRTGTNFEKLLTAAKN</sequence>
<keyword evidence="1" id="KW-1133">Transmembrane helix</keyword>